<feature type="region of interest" description="Disordered" evidence="9">
    <location>
        <begin position="92"/>
        <end position="124"/>
    </location>
</feature>
<name>A0A0C9Y0P0_9AGAM</name>
<protein>
    <recommendedName>
        <fullName evidence="8">Vacuolar import and degradation protein 21</fullName>
    </recommendedName>
</protein>
<evidence type="ECO:0000313" key="14">
    <source>
        <dbReference type="Proteomes" id="UP000054018"/>
    </source>
</evidence>
<dbReference type="HOGENOM" id="CLU_006074_0_0_1"/>
<keyword evidence="4" id="KW-0156">Chromatin regulator</keyword>
<sequence>METSQVAREPSFQSISPPSLVLDHQEPEPQQPMVIRTAVDVATLHPALLIPTPTSPALTAPVFSFENSEPEQIADSPSTPVQAEISRHHFDPAYALPPPRFLPPEFLRKGKSSKQRKRDKDKTETKIKEEWVPLGFVKWGALIRANPVHEKVSRASKCLSTREWGVAITELRLMRTLERVEGLENIAKWSYRQPKKQRNLGGMTKTHWDHLLDEMKWMRVDFREERRWKYVLAFNLSTAVLEWHAAGTPEERIERGICMHWKRPRTTTDHRNAAQDMDIDGRPLDRREDDYTLTGDDSDNEDDDAEAEQREVVDALETGKVLEEALEVRGPNSSEDSSVRHSPVLESVRPKIEDVEDPAALQASNAGGAVNESTGNDRQKAKMEIVESQGLKSNSTDPLLGSLPDSRCDTAPTSGSAKAAMMKSNLYVPLRERIAYSDERKLFIENEDLDLVKDFSVLTTDDPTLELPRPLPDLSEIFPDLQPLGVPDVANLMAENKGKADKKTEREGNRRVDDSGYTKMAPMGKFMTCKPVLLGPLHPARRWKNGRWVNPEEPAVTEAEASGKISDDSLSAELFEGVKPQLISVLALQPPKDTKKRAEHAWSPEEDALLKRLADKYPNNWSLVTDVFNSSRVAIPFDRRMPWECFERWNTKFGGIRCGPLHPEVNSPAAAAEGTPPPVASSSQAQMTTRGVKRHASTSVSQNQNTGLISSDMLKRRRHTLMYETIRKVAKKREIAQKASMNQRKSSNVHDTHSQFNKMPKLTPAELSRMKADREARDHQEMLMARRRHEETRQQQLRMQAAAQGVSVMQAPAAVAAQPQQANGTARLVQQPAQNVPQIRAQPVPQVNISQQQRMPTPMASAAAAVAAARMPPQALQVAQARALAAVAAQSQAQVQLQAQNAGVNNVQNNLPVGAHLSPPYQSRAATSSPGVVPQGSPPHNGVTPSNAASPILPSTQPQLQIQAGQVPGNVIPRPSGGLPAHYFPVVSTAGGHLGFTQEQMDHAMRLMQVSTGSFL</sequence>
<evidence type="ECO:0000256" key="6">
    <source>
        <dbReference type="ARBA" id="ARBA00023242"/>
    </source>
</evidence>
<dbReference type="SMART" id="SM00717">
    <property type="entry name" value="SANT"/>
    <property type="match status" value="1"/>
</dbReference>
<evidence type="ECO:0000256" key="3">
    <source>
        <dbReference type="ARBA" id="ARBA00022763"/>
    </source>
</evidence>
<dbReference type="PROSITE" id="PS51204">
    <property type="entry name" value="HSA"/>
    <property type="match status" value="1"/>
</dbReference>
<feature type="domain" description="HSA" evidence="11">
    <location>
        <begin position="195"/>
        <end position="282"/>
    </location>
</feature>
<evidence type="ECO:0000256" key="2">
    <source>
        <dbReference type="ARBA" id="ARBA00008913"/>
    </source>
</evidence>
<organism evidence="13 14">
    <name type="scientific">Pisolithus microcarpus 441</name>
    <dbReference type="NCBI Taxonomy" id="765257"/>
    <lineage>
        <taxon>Eukaryota</taxon>
        <taxon>Fungi</taxon>
        <taxon>Dikarya</taxon>
        <taxon>Basidiomycota</taxon>
        <taxon>Agaricomycotina</taxon>
        <taxon>Agaricomycetes</taxon>
        <taxon>Agaricomycetidae</taxon>
        <taxon>Boletales</taxon>
        <taxon>Sclerodermatineae</taxon>
        <taxon>Pisolithaceae</taxon>
        <taxon>Pisolithus</taxon>
    </lineage>
</organism>
<dbReference type="SMART" id="SM00573">
    <property type="entry name" value="HSA"/>
    <property type="match status" value="1"/>
</dbReference>
<evidence type="ECO:0000256" key="1">
    <source>
        <dbReference type="ARBA" id="ARBA00004123"/>
    </source>
</evidence>
<dbReference type="PANTHER" id="PTHR46459">
    <property type="entry name" value="E1A-BINDING PROTEIN P400-RELATED"/>
    <property type="match status" value="1"/>
</dbReference>
<dbReference type="Proteomes" id="UP000054018">
    <property type="component" value="Unassembled WGS sequence"/>
</dbReference>
<evidence type="ECO:0000313" key="13">
    <source>
        <dbReference type="EMBL" id="KIK18300.1"/>
    </source>
</evidence>
<dbReference type="EMBL" id="KN833808">
    <property type="protein sequence ID" value="KIK18300.1"/>
    <property type="molecule type" value="Genomic_DNA"/>
</dbReference>
<dbReference type="GO" id="GO:0005634">
    <property type="term" value="C:nucleus"/>
    <property type="evidence" value="ECO:0007669"/>
    <property type="project" value="UniProtKB-SubCell"/>
</dbReference>
<dbReference type="PROSITE" id="PS51294">
    <property type="entry name" value="HTH_MYB"/>
    <property type="match status" value="1"/>
</dbReference>
<keyword evidence="5" id="KW-0234">DNA repair</keyword>
<comment type="function">
    <text evidence="7">Component of the NuA4 histone acetyltransferase complex which is involved in transcriptional activation of selected genes principally by acetylation of nucleosomal histone H4 and H2A. The NuA4 complex is also involved in DNA repair.</text>
</comment>
<dbReference type="GO" id="GO:0006281">
    <property type="term" value="P:DNA repair"/>
    <property type="evidence" value="ECO:0007669"/>
    <property type="project" value="UniProtKB-KW"/>
</dbReference>
<feature type="region of interest" description="Disordered" evidence="9">
    <location>
        <begin position="667"/>
        <end position="702"/>
    </location>
</feature>
<feature type="region of interest" description="Disordered" evidence="9">
    <location>
        <begin position="361"/>
        <end position="381"/>
    </location>
</feature>
<feature type="compositionally biased region" description="Basic and acidic residues" evidence="9">
    <location>
        <begin position="267"/>
        <end position="290"/>
    </location>
</feature>
<dbReference type="GO" id="GO:0003682">
    <property type="term" value="F:chromatin binding"/>
    <property type="evidence" value="ECO:0007669"/>
    <property type="project" value="TreeGrafter"/>
</dbReference>
<dbReference type="Gene3D" id="1.10.10.60">
    <property type="entry name" value="Homeodomain-like"/>
    <property type="match status" value="1"/>
</dbReference>
<dbReference type="GO" id="GO:0035267">
    <property type="term" value="C:NuA4 histone acetyltransferase complex"/>
    <property type="evidence" value="ECO:0007669"/>
    <property type="project" value="TreeGrafter"/>
</dbReference>
<feature type="domain" description="HTH myb-type" evidence="12">
    <location>
        <begin position="592"/>
        <end position="657"/>
    </location>
</feature>
<dbReference type="InterPro" id="IPR009057">
    <property type="entry name" value="Homeodomain-like_sf"/>
</dbReference>
<feature type="compositionally biased region" description="Polar residues" evidence="9">
    <location>
        <begin position="1"/>
        <end position="17"/>
    </location>
</feature>
<feature type="domain" description="Myb-like" evidence="10">
    <location>
        <begin position="594"/>
        <end position="653"/>
    </location>
</feature>
<evidence type="ECO:0000256" key="7">
    <source>
        <dbReference type="ARBA" id="ARBA00025178"/>
    </source>
</evidence>
<keyword evidence="6" id="KW-0539">Nucleus</keyword>
<accession>A0A0C9Y0P0</accession>
<evidence type="ECO:0000259" key="12">
    <source>
        <dbReference type="PROSITE" id="PS51294"/>
    </source>
</evidence>
<evidence type="ECO:0000256" key="9">
    <source>
        <dbReference type="SAM" id="MobiDB-lite"/>
    </source>
</evidence>
<dbReference type="AlphaFoldDB" id="A0A0C9Y0P0"/>
<dbReference type="InterPro" id="IPR001005">
    <property type="entry name" value="SANT/Myb"/>
</dbReference>
<feature type="region of interest" description="Disordered" evidence="9">
    <location>
        <begin position="914"/>
        <end position="953"/>
    </location>
</feature>
<dbReference type="PROSITE" id="PS50090">
    <property type="entry name" value="MYB_LIKE"/>
    <property type="match status" value="1"/>
</dbReference>
<evidence type="ECO:0000259" key="10">
    <source>
        <dbReference type="PROSITE" id="PS50090"/>
    </source>
</evidence>
<evidence type="ECO:0000259" key="11">
    <source>
        <dbReference type="PROSITE" id="PS51204"/>
    </source>
</evidence>
<dbReference type="Pfam" id="PF13921">
    <property type="entry name" value="Myb_DNA-bind_6"/>
    <property type="match status" value="1"/>
</dbReference>
<proteinExistence type="inferred from homology"/>
<evidence type="ECO:0000256" key="8">
    <source>
        <dbReference type="ARBA" id="ARBA00029670"/>
    </source>
</evidence>
<reference evidence="14" key="2">
    <citation type="submission" date="2015-01" db="EMBL/GenBank/DDBJ databases">
        <title>Evolutionary Origins and Diversification of the Mycorrhizal Mutualists.</title>
        <authorList>
            <consortium name="DOE Joint Genome Institute"/>
            <consortium name="Mycorrhizal Genomics Consortium"/>
            <person name="Kohler A."/>
            <person name="Kuo A."/>
            <person name="Nagy L.G."/>
            <person name="Floudas D."/>
            <person name="Copeland A."/>
            <person name="Barry K.W."/>
            <person name="Cichocki N."/>
            <person name="Veneault-Fourrey C."/>
            <person name="LaButti K."/>
            <person name="Lindquist E.A."/>
            <person name="Lipzen A."/>
            <person name="Lundell T."/>
            <person name="Morin E."/>
            <person name="Murat C."/>
            <person name="Riley R."/>
            <person name="Ohm R."/>
            <person name="Sun H."/>
            <person name="Tunlid A."/>
            <person name="Henrissat B."/>
            <person name="Grigoriev I.V."/>
            <person name="Hibbett D.S."/>
            <person name="Martin F."/>
        </authorList>
    </citation>
    <scope>NUCLEOTIDE SEQUENCE [LARGE SCALE GENOMIC DNA]</scope>
    <source>
        <strain evidence="14">441</strain>
    </source>
</reference>
<evidence type="ECO:0000256" key="5">
    <source>
        <dbReference type="ARBA" id="ARBA00023204"/>
    </source>
</evidence>
<feature type="region of interest" description="Disordered" evidence="9">
    <location>
        <begin position="496"/>
        <end position="517"/>
    </location>
</feature>
<reference evidence="13 14" key="1">
    <citation type="submission" date="2014-04" db="EMBL/GenBank/DDBJ databases">
        <authorList>
            <consortium name="DOE Joint Genome Institute"/>
            <person name="Kuo A."/>
            <person name="Kohler A."/>
            <person name="Costa M.D."/>
            <person name="Nagy L.G."/>
            <person name="Floudas D."/>
            <person name="Copeland A."/>
            <person name="Barry K.W."/>
            <person name="Cichocki N."/>
            <person name="Veneault-Fourrey C."/>
            <person name="LaButti K."/>
            <person name="Lindquist E.A."/>
            <person name="Lipzen A."/>
            <person name="Lundell T."/>
            <person name="Morin E."/>
            <person name="Murat C."/>
            <person name="Sun H."/>
            <person name="Tunlid A."/>
            <person name="Henrissat B."/>
            <person name="Grigoriev I.V."/>
            <person name="Hibbett D.S."/>
            <person name="Martin F."/>
            <person name="Nordberg H.P."/>
            <person name="Cantor M.N."/>
            <person name="Hua S.X."/>
        </authorList>
    </citation>
    <scope>NUCLEOTIDE SEQUENCE [LARGE SCALE GENOMIC DNA]</scope>
    <source>
        <strain evidence="13 14">441</strain>
    </source>
</reference>
<feature type="region of interest" description="Disordered" evidence="9">
    <location>
        <begin position="1"/>
        <end position="30"/>
    </location>
</feature>
<feature type="compositionally biased region" description="Polar residues" evidence="9">
    <location>
        <begin position="680"/>
        <end position="689"/>
    </location>
</feature>
<dbReference type="GO" id="GO:0006325">
    <property type="term" value="P:chromatin organization"/>
    <property type="evidence" value="ECO:0007669"/>
    <property type="project" value="UniProtKB-KW"/>
</dbReference>
<dbReference type="PANTHER" id="PTHR46459:SF1">
    <property type="entry name" value="E1A-BINDING PROTEIN P400"/>
    <property type="match status" value="1"/>
</dbReference>
<dbReference type="OrthoDB" id="5364245at2759"/>
<comment type="similarity">
    <text evidence="2">Belongs to the EAF1 family.</text>
</comment>
<gene>
    <name evidence="13" type="ORF">PISMIDRAFT_109752</name>
</gene>
<feature type="region of interest" description="Disordered" evidence="9">
    <location>
        <begin position="267"/>
        <end position="310"/>
    </location>
</feature>
<dbReference type="STRING" id="765257.A0A0C9Y0P0"/>
<feature type="compositionally biased region" description="Polar residues" evidence="9">
    <location>
        <begin position="943"/>
        <end position="953"/>
    </location>
</feature>
<evidence type="ECO:0000256" key="4">
    <source>
        <dbReference type="ARBA" id="ARBA00022853"/>
    </source>
</evidence>
<feature type="compositionally biased region" description="Acidic residues" evidence="9">
    <location>
        <begin position="296"/>
        <end position="306"/>
    </location>
</feature>
<feature type="compositionally biased region" description="Low complexity" evidence="9">
    <location>
        <begin position="928"/>
        <end position="939"/>
    </location>
</feature>
<dbReference type="SUPFAM" id="SSF46689">
    <property type="entry name" value="Homeodomain-like"/>
    <property type="match status" value="1"/>
</dbReference>
<keyword evidence="3" id="KW-0227">DNA damage</keyword>
<dbReference type="InterPro" id="IPR014012">
    <property type="entry name" value="HSA_dom"/>
</dbReference>
<feature type="compositionally biased region" description="Basic and acidic residues" evidence="9">
    <location>
        <begin position="496"/>
        <end position="516"/>
    </location>
</feature>
<dbReference type="Pfam" id="PF07529">
    <property type="entry name" value="HSA"/>
    <property type="match status" value="1"/>
</dbReference>
<keyword evidence="14" id="KW-1185">Reference proteome</keyword>
<dbReference type="CDD" id="cd00167">
    <property type="entry name" value="SANT"/>
    <property type="match status" value="1"/>
</dbReference>
<comment type="subcellular location">
    <subcellularLocation>
        <location evidence="1">Nucleus</location>
    </subcellularLocation>
</comment>
<dbReference type="InterPro" id="IPR017930">
    <property type="entry name" value="Myb_dom"/>
</dbReference>